<dbReference type="Ensembl" id="ENSMSIT00000033836.1">
    <property type="protein sequence ID" value="ENSMSIP00000026853.1"/>
    <property type="gene ID" value="ENSMSIG00000022643.1"/>
</dbReference>
<dbReference type="Proteomes" id="UP000694415">
    <property type="component" value="Unplaced"/>
</dbReference>
<reference evidence="1" key="1">
    <citation type="submission" date="2025-05" db="UniProtKB">
        <authorList>
            <consortium name="Ensembl"/>
        </authorList>
    </citation>
    <scope>IDENTIFICATION</scope>
</reference>
<accession>A0A8C6HWB8</accession>
<organism evidence="1 2">
    <name type="scientific">Mus spicilegus</name>
    <name type="common">Mound-building mouse</name>
    <dbReference type="NCBI Taxonomy" id="10103"/>
    <lineage>
        <taxon>Eukaryota</taxon>
        <taxon>Metazoa</taxon>
        <taxon>Chordata</taxon>
        <taxon>Craniata</taxon>
        <taxon>Vertebrata</taxon>
        <taxon>Euteleostomi</taxon>
        <taxon>Mammalia</taxon>
        <taxon>Eutheria</taxon>
        <taxon>Euarchontoglires</taxon>
        <taxon>Glires</taxon>
        <taxon>Rodentia</taxon>
        <taxon>Myomorpha</taxon>
        <taxon>Muroidea</taxon>
        <taxon>Muridae</taxon>
        <taxon>Murinae</taxon>
        <taxon>Mus</taxon>
        <taxon>Mus</taxon>
    </lineage>
</organism>
<evidence type="ECO:0000313" key="1">
    <source>
        <dbReference type="Ensembl" id="ENSMSIP00000026853.1"/>
    </source>
</evidence>
<dbReference type="Ensembl" id="ENSMSIT00000033849.1">
    <property type="protein sequence ID" value="ENSMSIP00000026864.1"/>
    <property type="gene ID" value="ENSMSIG00000022643.1"/>
</dbReference>
<name>A0A8C6HWB8_MUSSI</name>
<keyword evidence="2" id="KW-1185">Reference proteome</keyword>
<evidence type="ECO:0000313" key="2">
    <source>
        <dbReference type="Proteomes" id="UP000694415"/>
    </source>
</evidence>
<sequence>LCCLDYRSSWLKLVTLTRVRESCARALLASDPGNLQKRASSGRARQPSLHKTLFKNTGALSLQAADKGPALQLSPLHIFSQSHILETVNCSPLAPEELCVLKTKNPIPVVHSVELHLG</sequence>
<dbReference type="AlphaFoldDB" id="A0A8C6HWB8"/>
<protein>
    <submittedName>
        <fullName evidence="1">Uncharacterized protein</fullName>
    </submittedName>
</protein>
<proteinExistence type="predicted"/>